<keyword evidence="9 10" id="KW-0511">Multifunctional enzyme</keyword>
<accession>A0AA37SWF2</accession>
<evidence type="ECO:0000256" key="9">
    <source>
        <dbReference type="ARBA" id="ARBA00023268"/>
    </source>
</evidence>
<reference evidence="13" key="2">
    <citation type="submission" date="2023-01" db="EMBL/GenBank/DDBJ databases">
        <title>Draft genome sequence of Agaribacter marinus strain NBRC 110023.</title>
        <authorList>
            <person name="Sun Q."/>
            <person name="Mori K."/>
        </authorList>
    </citation>
    <scope>NUCLEOTIDE SEQUENCE</scope>
    <source>
        <strain evidence="13">NBRC 110023</strain>
    </source>
</reference>
<dbReference type="SUPFAM" id="SSF51905">
    <property type="entry name" value="FAD/NAD(P)-binding domain"/>
    <property type="match status" value="1"/>
</dbReference>
<evidence type="ECO:0000259" key="11">
    <source>
        <dbReference type="Pfam" id="PF01266"/>
    </source>
</evidence>
<comment type="function">
    <text evidence="10">Catalyzes the last two steps in the biosynthesis of 5-methylaminomethyl-2-thiouridine (mnm(5)s(2)U) at the wobble position (U34) in tRNA. Catalyzes the FAD-dependent demodification of cmnm(5)s(2)U34 to nm(5)s(2)U34, followed by the transfer of a methyl group from S-adenosyl-L-methionine to nm(5)s(2)U34, to form mnm(5)s(2)U34.</text>
</comment>
<keyword evidence="4 10" id="KW-0808">Transferase</keyword>
<dbReference type="HAMAP" id="MF_01102">
    <property type="entry name" value="MnmC"/>
    <property type="match status" value="1"/>
</dbReference>
<dbReference type="RefSeq" id="WP_284216001.1">
    <property type="nucleotide sequence ID" value="NZ_BSOT01000005.1"/>
</dbReference>
<dbReference type="InterPro" id="IPR006076">
    <property type="entry name" value="FAD-dep_OxRdtase"/>
</dbReference>
<keyword evidence="5 10" id="KW-0949">S-adenosyl-L-methionine</keyword>
<dbReference type="EC" id="1.5.-.-" evidence="10"/>
<dbReference type="Gene3D" id="3.50.50.60">
    <property type="entry name" value="FAD/NAD(P)-binding domain"/>
    <property type="match status" value="1"/>
</dbReference>
<dbReference type="InterPro" id="IPR023032">
    <property type="entry name" value="tRNA_MAMT_biosynth_bifunc_MnmC"/>
</dbReference>
<dbReference type="NCBIfam" id="TIGR03197">
    <property type="entry name" value="MnmC_Cterm"/>
    <property type="match status" value="1"/>
</dbReference>
<keyword evidence="6 10" id="KW-0819">tRNA processing</keyword>
<dbReference type="InterPro" id="IPR017610">
    <property type="entry name" value="tRNA_S-uridine_synth_MnmC_C"/>
</dbReference>
<feature type="region of interest" description="tRNA (mnm(5)s(2)U34)-methyltransferase" evidence="10">
    <location>
        <begin position="1"/>
        <end position="242"/>
    </location>
</feature>
<feature type="domain" description="FAD dependent oxidoreductase" evidence="11">
    <location>
        <begin position="269"/>
        <end position="655"/>
    </location>
</feature>
<keyword evidence="14" id="KW-1185">Reference proteome</keyword>
<feature type="domain" description="MnmC-like methyltransferase" evidence="12">
    <location>
        <begin position="121"/>
        <end position="240"/>
    </location>
</feature>
<evidence type="ECO:0000256" key="5">
    <source>
        <dbReference type="ARBA" id="ARBA00022691"/>
    </source>
</evidence>
<evidence type="ECO:0000256" key="4">
    <source>
        <dbReference type="ARBA" id="ARBA00022679"/>
    </source>
</evidence>
<evidence type="ECO:0000256" key="2">
    <source>
        <dbReference type="ARBA" id="ARBA00022603"/>
    </source>
</evidence>
<comment type="catalytic activity">
    <reaction evidence="10">
        <text>5-aminomethyl-2-thiouridine(34) in tRNA + S-adenosyl-L-methionine = 5-methylaminomethyl-2-thiouridine(34) in tRNA + S-adenosyl-L-homocysteine + H(+)</text>
        <dbReference type="Rhea" id="RHEA:19569"/>
        <dbReference type="Rhea" id="RHEA-COMP:10195"/>
        <dbReference type="Rhea" id="RHEA-COMP:10197"/>
        <dbReference type="ChEBI" id="CHEBI:15378"/>
        <dbReference type="ChEBI" id="CHEBI:57856"/>
        <dbReference type="ChEBI" id="CHEBI:59789"/>
        <dbReference type="ChEBI" id="CHEBI:74454"/>
        <dbReference type="ChEBI" id="CHEBI:74455"/>
        <dbReference type="EC" id="2.1.1.61"/>
    </reaction>
</comment>
<dbReference type="GO" id="GO:0032259">
    <property type="term" value="P:methylation"/>
    <property type="evidence" value="ECO:0007669"/>
    <property type="project" value="UniProtKB-KW"/>
</dbReference>
<dbReference type="Pfam" id="PF05430">
    <property type="entry name" value="Methyltransf_30"/>
    <property type="match status" value="1"/>
</dbReference>
<dbReference type="NCBIfam" id="NF002481">
    <property type="entry name" value="PRK01747.1-2"/>
    <property type="match status" value="1"/>
</dbReference>
<keyword evidence="2 10" id="KW-0489">Methyltransferase</keyword>
<comment type="similarity">
    <text evidence="10">In the N-terminal section; belongs to the methyltransferase superfamily. tRNA (mnm(5)s(2)U34)-methyltransferase family.</text>
</comment>
<dbReference type="InterPro" id="IPR029063">
    <property type="entry name" value="SAM-dependent_MTases_sf"/>
</dbReference>
<name>A0AA37SWF2_9ALTE</name>
<comment type="caution">
    <text evidence="13">The sequence shown here is derived from an EMBL/GenBank/DDBJ whole genome shotgun (WGS) entry which is preliminary data.</text>
</comment>
<dbReference type="GO" id="GO:0050660">
    <property type="term" value="F:flavin adenine dinucleotide binding"/>
    <property type="evidence" value="ECO:0007669"/>
    <property type="project" value="UniProtKB-UniRule"/>
</dbReference>
<dbReference type="Gene3D" id="3.30.9.10">
    <property type="entry name" value="D-Amino Acid Oxidase, subunit A, domain 2"/>
    <property type="match status" value="1"/>
</dbReference>
<evidence type="ECO:0000313" key="14">
    <source>
        <dbReference type="Proteomes" id="UP001156601"/>
    </source>
</evidence>
<keyword evidence="7 10" id="KW-0274">FAD</keyword>
<dbReference type="NCBIfam" id="NF033855">
    <property type="entry name" value="tRNA_MNMC2"/>
    <property type="match status" value="1"/>
</dbReference>
<feature type="region of interest" description="FAD-dependent cmnm(5)s(2)U34 oxidoreductase" evidence="10">
    <location>
        <begin position="272"/>
        <end position="687"/>
    </location>
</feature>
<dbReference type="EC" id="2.1.1.61" evidence="10"/>
<dbReference type="Pfam" id="PF01266">
    <property type="entry name" value="DAO"/>
    <property type="match status" value="1"/>
</dbReference>
<dbReference type="GO" id="GO:0004808">
    <property type="term" value="F:tRNA (5-methylaminomethyl-2-thiouridylate)(34)-methyltransferase activity"/>
    <property type="evidence" value="ECO:0007669"/>
    <property type="project" value="UniProtKB-EC"/>
</dbReference>
<comment type="subcellular location">
    <subcellularLocation>
        <location evidence="10">Cytoplasm</location>
    </subcellularLocation>
</comment>
<gene>
    <name evidence="10 13" type="primary">mnmC</name>
    <name evidence="13" type="ORF">GCM10007852_05920</name>
</gene>
<comment type="similarity">
    <text evidence="10">In the C-terminal section; belongs to the DAO family.</text>
</comment>
<dbReference type="GO" id="GO:0002098">
    <property type="term" value="P:tRNA wobble uridine modification"/>
    <property type="evidence" value="ECO:0007669"/>
    <property type="project" value="TreeGrafter"/>
</dbReference>
<dbReference type="EMBL" id="BSOT01000005">
    <property type="protein sequence ID" value="GLR69684.1"/>
    <property type="molecule type" value="Genomic_DNA"/>
</dbReference>
<dbReference type="PANTHER" id="PTHR13847:SF283">
    <property type="entry name" value="TRNA 5-METHYLAMINOMETHYL-2-THIOURIDINE BIOSYNTHESIS BIFUNCTIONAL PROTEIN MNMC"/>
    <property type="match status" value="1"/>
</dbReference>
<keyword evidence="1 10" id="KW-0963">Cytoplasm</keyword>
<keyword evidence="3 10" id="KW-0285">Flavoprotein</keyword>
<evidence type="ECO:0000256" key="8">
    <source>
        <dbReference type="ARBA" id="ARBA00023002"/>
    </source>
</evidence>
<dbReference type="GO" id="GO:0016645">
    <property type="term" value="F:oxidoreductase activity, acting on the CH-NH group of donors"/>
    <property type="evidence" value="ECO:0007669"/>
    <property type="project" value="InterPro"/>
</dbReference>
<reference evidence="13" key="1">
    <citation type="journal article" date="2014" name="Int. J. Syst. Evol. Microbiol.">
        <title>Complete genome sequence of Corynebacterium casei LMG S-19264T (=DSM 44701T), isolated from a smear-ripened cheese.</title>
        <authorList>
            <consortium name="US DOE Joint Genome Institute (JGI-PGF)"/>
            <person name="Walter F."/>
            <person name="Albersmeier A."/>
            <person name="Kalinowski J."/>
            <person name="Ruckert C."/>
        </authorList>
    </citation>
    <scope>NUCLEOTIDE SEQUENCE</scope>
    <source>
        <strain evidence="13">NBRC 110023</strain>
    </source>
</reference>
<dbReference type="AlphaFoldDB" id="A0AA37SWF2"/>
<protein>
    <recommendedName>
        <fullName evidence="10">tRNA 5-methylaminomethyl-2-thiouridine biosynthesis bifunctional protein MnmC</fullName>
        <shortName evidence="10">tRNA mnm(5)s(2)U biosynthesis bifunctional protein</shortName>
    </recommendedName>
    <domain>
        <recommendedName>
            <fullName evidence="10">tRNA (mnm(5)s(2)U34)-methyltransferase</fullName>
            <ecNumber evidence="10">2.1.1.61</ecNumber>
        </recommendedName>
    </domain>
    <domain>
        <recommendedName>
            <fullName evidence="10">FAD-dependent cmnm(5)s(2)U34 oxidoreductase</fullName>
            <ecNumber evidence="10">1.5.-.-</ecNumber>
        </recommendedName>
    </domain>
</protein>
<dbReference type="InterPro" id="IPR036188">
    <property type="entry name" value="FAD/NAD-bd_sf"/>
</dbReference>
<evidence type="ECO:0000256" key="6">
    <source>
        <dbReference type="ARBA" id="ARBA00022694"/>
    </source>
</evidence>
<proteinExistence type="inferred from homology"/>
<evidence type="ECO:0000256" key="10">
    <source>
        <dbReference type="HAMAP-Rule" id="MF_01102"/>
    </source>
</evidence>
<dbReference type="Gene3D" id="3.40.50.150">
    <property type="entry name" value="Vaccinia Virus protein VP39"/>
    <property type="match status" value="1"/>
</dbReference>
<evidence type="ECO:0000259" key="12">
    <source>
        <dbReference type="Pfam" id="PF05430"/>
    </source>
</evidence>
<keyword evidence="8 10" id="KW-0560">Oxidoreductase</keyword>
<dbReference type="Proteomes" id="UP001156601">
    <property type="component" value="Unassembled WGS sequence"/>
</dbReference>
<dbReference type="InterPro" id="IPR047785">
    <property type="entry name" value="tRNA_MNMC2"/>
</dbReference>
<evidence type="ECO:0000313" key="13">
    <source>
        <dbReference type="EMBL" id="GLR69684.1"/>
    </source>
</evidence>
<dbReference type="GO" id="GO:0005737">
    <property type="term" value="C:cytoplasm"/>
    <property type="evidence" value="ECO:0007669"/>
    <property type="project" value="UniProtKB-SubCell"/>
</dbReference>
<evidence type="ECO:0000256" key="7">
    <source>
        <dbReference type="ARBA" id="ARBA00022827"/>
    </source>
</evidence>
<dbReference type="InterPro" id="IPR008471">
    <property type="entry name" value="MnmC-like_methylTransf"/>
</dbReference>
<comment type="cofactor">
    <cofactor evidence="10">
        <name>FAD</name>
        <dbReference type="ChEBI" id="CHEBI:57692"/>
    </cofactor>
</comment>
<sequence>MKLQNANISFNSQGTPVSEAFDDVYFSNDDGVAETQYVFIDGNDIRDKWRKHEQSHFVIGETGFGTGLNIMLIMQQFAEFTHANPKHRLKKLHVISFEKYPLNIGALQKIAQSRNLLALEYKALIDAYPPELSGNHTLDMSTFNTVIHLVLGDINEHIEEVYVHEQGIVDAWFLDGFAPSKNESMWQTSVFKQLARLSKLNASFATFTAAGVVKRGLQEAGFDVKKRKGFGRKRDMLVGNLLKKPKVWTKQQAPWYARPASHFDASKTAVVVGGGIAGAICALELLRVGLNVRLICADEDVAMGASGNTIGGFYPQLQADASIASQFYAHSFLFAKRWYTHLSENTQFDHDWCGVLQLGFNENTQARYAKMLDKSLWPERLATVVDADTATEITNIQLPYGGLFLPDAGWISPVSLTKSCIDVCQTYKHFELSTSTELLQYESTGIDAPINIATTKKIRGSTSHVSNSSNKTQCDYLVLATADGSSRFLGENIALRLTRGQVEYVDAIEETRPLKTVLCHKGYFTPQVNGKHALGSTYNKLDTATDYRLSDREVNFTTHSKAMNEANWQPIITQFNEEKHPQGRAAIRCSTPDHLPLIGNMLDVGKLETQYHQLNKYNTVHNHLPATVQKNVFLLTGLGSRGLTTAPIAAKTIASQITQTCLPLSNKLLNAVNPSRFTIRSLIRKQD</sequence>
<dbReference type="PANTHER" id="PTHR13847">
    <property type="entry name" value="SARCOSINE DEHYDROGENASE-RELATED"/>
    <property type="match status" value="1"/>
</dbReference>
<evidence type="ECO:0000256" key="3">
    <source>
        <dbReference type="ARBA" id="ARBA00022630"/>
    </source>
</evidence>
<evidence type="ECO:0000256" key="1">
    <source>
        <dbReference type="ARBA" id="ARBA00022490"/>
    </source>
</evidence>
<organism evidence="13 14">
    <name type="scientific">Agaribacter marinus</name>
    <dbReference type="NCBI Taxonomy" id="1431249"/>
    <lineage>
        <taxon>Bacteria</taxon>
        <taxon>Pseudomonadati</taxon>
        <taxon>Pseudomonadota</taxon>
        <taxon>Gammaproteobacteria</taxon>
        <taxon>Alteromonadales</taxon>
        <taxon>Alteromonadaceae</taxon>
        <taxon>Agaribacter</taxon>
    </lineage>
</organism>